<organism evidence="1 2">
    <name type="scientific">Nitrosomonas eutropha</name>
    <dbReference type="NCBI Taxonomy" id="916"/>
    <lineage>
        <taxon>Bacteria</taxon>
        <taxon>Pseudomonadati</taxon>
        <taxon>Pseudomonadota</taxon>
        <taxon>Betaproteobacteria</taxon>
        <taxon>Nitrosomonadales</taxon>
        <taxon>Nitrosomonadaceae</taxon>
        <taxon>Nitrosomonas</taxon>
    </lineage>
</organism>
<reference evidence="1 2" key="1">
    <citation type="submission" date="2016-10" db="EMBL/GenBank/DDBJ databases">
        <authorList>
            <person name="de Groot N.N."/>
        </authorList>
    </citation>
    <scope>NUCLEOTIDE SEQUENCE [LARGE SCALE GENOMIC DNA]</scope>
    <source>
        <strain evidence="1 2">Nm24</strain>
    </source>
</reference>
<sequence length="139" mass="16139">MDLDSLYIYILYYFRSCLIRGVAYRILFRTEGLNGLCPSRICCATPNPIFILFSLNYVVLLQHSHSIHKKICFFTVYKSGEELDRHTQEEVFTGFHIHQAQINQWELAGVKQNDDRVINAALCGFLHARYLWPPVRVAG</sequence>
<dbReference type="AlphaFoldDB" id="A0A1I7IKZ7"/>
<gene>
    <name evidence="1" type="ORF">SAMN05216339_10945</name>
</gene>
<protein>
    <submittedName>
        <fullName evidence="1">Uncharacterized protein</fullName>
    </submittedName>
</protein>
<name>A0A1I7IKZ7_9PROT</name>
<dbReference type="Proteomes" id="UP000183926">
    <property type="component" value="Unassembled WGS sequence"/>
</dbReference>
<proteinExistence type="predicted"/>
<evidence type="ECO:0000313" key="2">
    <source>
        <dbReference type="Proteomes" id="UP000183926"/>
    </source>
</evidence>
<dbReference type="EMBL" id="FPBL01000009">
    <property type="protein sequence ID" value="SFU73578.1"/>
    <property type="molecule type" value="Genomic_DNA"/>
</dbReference>
<evidence type="ECO:0000313" key="1">
    <source>
        <dbReference type="EMBL" id="SFU73578.1"/>
    </source>
</evidence>
<accession>A0A1I7IKZ7</accession>